<dbReference type="InterPro" id="IPR037522">
    <property type="entry name" value="HD_GYP_dom"/>
</dbReference>
<dbReference type="Pfam" id="PF13487">
    <property type="entry name" value="HD_5"/>
    <property type="match status" value="1"/>
</dbReference>
<organism evidence="3 4">
    <name type="scientific">Novosphingobium bradum</name>
    <dbReference type="NCBI Taxonomy" id="1737444"/>
    <lineage>
        <taxon>Bacteria</taxon>
        <taxon>Pseudomonadati</taxon>
        <taxon>Pseudomonadota</taxon>
        <taxon>Alphaproteobacteria</taxon>
        <taxon>Sphingomonadales</taxon>
        <taxon>Sphingomonadaceae</taxon>
        <taxon>Novosphingobium</taxon>
    </lineage>
</organism>
<comment type="caution">
    <text evidence="3">The sequence shown here is derived from an EMBL/GenBank/DDBJ whole genome shotgun (WGS) entry which is preliminary data.</text>
</comment>
<dbReference type="Gene3D" id="1.10.3210.10">
    <property type="entry name" value="Hypothetical protein af1432"/>
    <property type="match status" value="1"/>
</dbReference>
<dbReference type="Pfam" id="PF11871">
    <property type="entry name" value="DUF3391"/>
    <property type="match status" value="1"/>
</dbReference>
<evidence type="ECO:0000313" key="4">
    <source>
        <dbReference type="Proteomes" id="UP001595604"/>
    </source>
</evidence>
<feature type="domain" description="HD-GYP" evidence="2">
    <location>
        <begin position="154"/>
        <end position="351"/>
    </location>
</feature>
<dbReference type="EC" id="3.1.4.-" evidence="3"/>
<dbReference type="InterPro" id="IPR003607">
    <property type="entry name" value="HD/PDEase_dom"/>
</dbReference>
<dbReference type="InterPro" id="IPR021812">
    <property type="entry name" value="DUF3391"/>
</dbReference>
<dbReference type="EMBL" id="JBHRTQ010000010">
    <property type="protein sequence ID" value="MFC3174941.1"/>
    <property type="molecule type" value="Genomic_DNA"/>
</dbReference>
<reference evidence="4" key="1">
    <citation type="journal article" date="2019" name="Int. J. Syst. Evol. Microbiol.">
        <title>The Global Catalogue of Microorganisms (GCM) 10K type strain sequencing project: providing services to taxonomists for standard genome sequencing and annotation.</title>
        <authorList>
            <consortium name="The Broad Institute Genomics Platform"/>
            <consortium name="The Broad Institute Genome Sequencing Center for Infectious Disease"/>
            <person name="Wu L."/>
            <person name="Ma J."/>
        </authorList>
    </citation>
    <scope>NUCLEOTIDE SEQUENCE [LARGE SCALE GENOMIC DNA]</scope>
    <source>
        <strain evidence="4">KCTC 42984</strain>
    </source>
</reference>
<dbReference type="Proteomes" id="UP001595604">
    <property type="component" value="Unassembled WGS sequence"/>
</dbReference>
<dbReference type="PROSITE" id="PS51832">
    <property type="entry name" value="HD_GYP"/>
    <property type="match status" value="1"/>
</dbReference>
<feature type="region of interest" description="Disordered" evidence="1">
    <location>
        <begin position="59"/>
        <end position="102"/>
    </location>
</feature>
<protein>
    <submittedName>
        <fullName evidence="3">HD-GYP domain-containing protein</fullName>
        <ecNumber evidence="3">3.1.4.-</ecNumber>
    </submittedName>
</protein>
<dbReference type="CDD" id="cd00077">
    <property type="entry name" value="HDc"/>
    <property type="match status" value="1"/>
</dbReference>
<dbReference type="PANTHER" id="PTHR43155">
    <property type="entry name" value="CYCLIC DI-GMP PHOSPHODIESTERASE PA4108-RELATED"/>
    <property type="match status" value="1"/>
</dbReference>
<keyword evidence="4" id="KW-1185">Reference proteome</keyword>
<evidence type="ECO:0000256" key="1">
    <source>
        <dbReference type="SAM" id="MobiDB-lite"/>
    </source>
</evidence>
<keyword evidence="3" id="KW-0378">Hydrolase</keyword>
<dbReference type="RefSeq" id="WP_379510319.1">
    <property type="nucleotide sequence ID" value="NZ_JBHRTQ010000010.1"/>
</dbReference>
<dbReference type="PANTHER" id="PTHR43155:SF2">
    <property type="entry name" value="CYCLIC DI-GMP PHOSPHODIESTERASE PA4108"/>
    <property type="match status" value="1"/>
</dbReference>
<feature type="compositionally biased region" description="Low complexity" evidence="1">
    <location>
        <begin position="59"/>
        <end position="70"/>
    </location>
</feature>
<accession>A0ABV7IUQ3</accession>
<dbReference type="SUPFAM" id="SSF109604">
    <property type="entry name" value="HD-domain/PDEase-like"/>
    <property type="match status" value="1"/>
</dbReference>
<evidence type="ECO:0000313" key="3">
    <source>
        <dbReference type="EMBL" id="MFC3174941.1"/>
    </source>
</evidence>
<proteinExistence type="predicted"/>
<evidence type="ECO:0000259" key="2">
    <source>
        <dbReference type="PROSITE" id="PS51832"/>
    </source>
</evidence>
<sequence>MLKRIETDDVELGMFIHRLEGNWFRHPFWKARFLLEDETLLQRLRHSAVPGVIIDTARSAAPAGARPSGSTRGAPAESPILRRGARRAAAGRGASPDAAEREAELRSLAPRTMAREFGLANRVAERSRRAINRTFLEARLGKAVAPSAVEPVVDDVFASIQRNAHAFNGLMRCKRDTEFVYRHALSVCALMISLGRAMKLEPREIRMAGMAGLLLDVGVGHLPQQGELSADFRDIDPELFRVHVKLGHDLLYTGGMPEAVTTACLQHHERLDGSGYPLGLAGEVIGRYGRMAAICDTYDWLVDDSGGHPALDPAAAIEHLARPGSGFDPELVMRFTEAVGIHPIGAVVELESGRLAMVVAQDDSDPTRPRVRTFWSRNEQRALPPSDIALAQCFGEDRIVGRADLASMMPGDFAPLRERLFAGSCAGG</sequence>
<dbReference type="GO" id="GO:0016787">
    <property type="term" value="F:hydrolase activity"/>
    <property type="evidence" value="ECO:0007669"/>
    <property type="project" value="UniProtKB-KW"/>
</dbReference>
<name>A0ABV7IUQ3_9SPHN</name>
<gene>
    <name evidence="3" type="ORF">ACFOD9_11840</name>
</gene>